<name>A0AA95I3U2_9BACL</name>
<proteinExistence type="predicted"/>
<evidence type="ECO:0000313" key="1">
    <source>
        <dbReference type="EMBL" id="WHX48981.1"/>
    </source>
</evidence>
<dbReference type="KEGG" id="pwn:QNH46_23525"/>
<dbReference type="AlphaFoldDB" id="A0AA95I3U2"/>
<evidence type="ECO:0000313" key="2">
    <source>
        <dbReference type="Proteomes" id="UP001177943"/>
    </source>
</evidence>
<accession>A0AA95I3U2</accession>
<dbReference type="EMBL" id="CP126084">
    <property type="protein sequence ID" value="WHX48981.1"/>
    <property type="molecule type" value="Genomic_DNA"/>
</dbReference>
<sequence length="380" mass="44125">MSVYHQMGHDTINLIHEKHLSSYKGAILSPVNYDEEKIIAQITKMRDKANFETIFDPQLYFPRSERGKLRQWSYFPSDVDTAIITEEKWWQSVVRNIVSTCKRINCHSACSPVFAPRKYTNEYYSMMINIGNFFAQEARNINIEPLQTVLVGLNDLSSETRPNHIASIISQADADRIYLVFVSEVIPRKELSDTEELVNAMKLIHILEEAGLNVLVGFCSSDFVLWKAAGASSCATGKFFNLRRFTSSRFEEPKAGGGQLPYWFEENLMAFLRESDLIRVQRNNLISKEFLRNPYSVQILKHMEDTPDKPWLALSWRQYMFAFADLEARINSRAVDVGKLLKEAENNWVTAEEKNILMEEIKNNGEWIRIWRRALIEYLQ</sequence>
<gene>
    <name evidence="1" type="ORF">QNH46_23525</name>
</gene>
<protein>
    <submittedName>
        <fullName evidence="1">Uncharacterized protein</fullName>
    </submittedName>
</protein>
<dbReference type="Proteomes" id="UP001177943">
    <property type="component" value="Chromosome"/>
</dbReference>
<organism evidence="1 2">
    <name type="scientific">Paenibacillus woosongensis</name>
    <dbReference type="NCBI Taxonomy" id="307580"/>
    <lineage>
        <taxon>Bacteria</taxon>
        <taxon>Bacillati</taxon>
        <taxon>Bacillota</taxon>
        <taxon>Bacilli</taxon>
        <taxon>Bacillales</taxon>
        <taxon>Paenibacillaceae</taxon>
        <taxon>Paenibacillus</taxon>
    </lineage>
</organism>
<reference evidence="1" key="1">
    <citation type="submission" date="2023-05" db="EMBL/GenBank/DDBJ databases">
        <title>Comparative genomics of Bacillaceae isolates and their secondary metabolite potential.</title>
        <authorList>
            <person name="Song L."/>
            <person name="Nielsen L.J."/>
            <person name="Mohite O."/>
            <person name="Xu X."/>
            <person name="Weber T."/>
            <person name="Kovacs A.T."/>
        </authorList>
    </citation>
    <scope>NUCLEOTIDE SEQUENCE</scope>
    <source>
        <strain evidence="1">B2_4</strain>
    </source>
</reference>
<dbReference type="RefSeq" id="WP_283926274.1">
    <property type="nucleotide sequence ID" value="NZ_CP126084.1"/>
</dbReference>